<dbReference type="InterPro" id="IPR019557">
    <property type="entry name" value="AminoTfrase-like_pln_mobile"/>
</dbReference>
<evidence type="ECO:0000313" key="3">
    <source>
        <dbReference type="Proteomes" id="UP001054821"/>
    </source>
</evidence>
<organism evidence="2 3">
    <name type="scientific">Prunus dulcis</name>
    <name type="common">Almond</name>
    <name type="synonym">Amygdalus dulcis</name>
    <dbReference type="NCBI Taxonomy" id="3755"/>
    <lineage>
        <taxon>Eukaryota</taxon>
        <taxon>Viridiplantae</taxon>
        <taxon>Streptophyta</taxon>
        <taxon>Embryophyta</taxon>
        <taxon>Tracheophyta</taxon>
        <taxon>Spermatophyta</taxon>
        <taxon>Magnoliopsida</taxon>
        <taxon>eudicotyledons</taxon>
        <taxon>Gunneridae</taxon>
        <taxon>Pentapetalae</taxon>
        <taxon>rosids</taxon>
        <taxon>fabids</taxon>
        <taxon>Rosales</taxon>
        <taxon>Rosaceae</taxon>
        <taxon>Amygdaloideae</taxon>
        <taxon>Amygdaleae</taxon>
        <taxon>Prunus</taxon>
    </lineage>
</organism>
<dbReference type="EMBL" id="JAJFAZ020000004">
    <property type="protein sequence ID" value="KAI5335387.1"/>
    <property type="molecule type" value="Genomic_DNA"/>
</dbReference>
<proteinExistence type="predicted"/>
<dbReference type="AlphaFoldDB" id="A0AAD4W4J9"/>
<sequence length="160" mass="17972">MFLVFLHQLHEASSWDDGTQLAGLGRYRRLSSHGDDFSAANLREAKVGLDFDKSNKTSGNWVKTYLGHGRDPTDPPSINGVSYIEHVAFLVIWLCNFLGCPKFGGITKEFQALAEVLADGYQVAMGPIFLAYLYRGLREVTTKPMDYHASGPIWIFQLWL</sequence>
<keyword evidence="3" id="KW-1185">Reference proteome</keyword>
<protein>
    <recommendedName>
        <fullName evidence="1">Aminotransferase-like plant mobile domain-containing protein</fullName>
    </recommendedName>
</protein>
<name>A0AAD4W4J9_PRUDU</name>
<feature type="domain" description="Aminotransferase-like plant mobile" evidence="1">
    <location>
        <begin position="53"/>
        <end position="159"/>
    </location>
</feature>
<comment type="caution">
    <text evidence="2">The sequence shown here is derived from an EMBL/GenBank/DDBJ whole genome shotgun (WGS) entry which is preliminary data.</text>
</comment>
<evidence type="ECO:0000313" key="2">
    <source>
        <dbReference type="EMBL" id="KAI5335387.1"/>
    </source>
</evidence>
<reference evidence="2 3" key="1">
    <citation type="journal article" date="2022" name="G3 (Bethesda)">
        <title>Whole-genome sequence and methylome profiling of the almond [Prunus dulcis (Mill.) D.A. Webb] cultivar 'Nonpareil'.</title>
        <authorList>
            <person name="D'Amico-Willman K.M."/>
            <person name="Ouma W.Z."/>
            <person name="Meulia T."/>
            <person name="Sideli G.M."/>
            <person name="Gradziel T.M."/>
            <person name="Fresnedo-Ramirez J."/>
        </authorList>
    </citation>
    <scope>NUCLEOTIDE SEQUENCE [LARGE SCALE GENOMIC DNA]</scope>
    <source>
        <strain evidence="2">Clone GOH B32 T37-40</strain>
    </source>
</reference>
<dbReference type="Pfam" id="PF10536">
    <property type="entry name" value="PMD"/>
    <property type="match status" value="1"/>
</dbReference>
<accession>A0AAD4W4J9</accession>
<gene>
    <name evidence="2" type="ORF">L3X38_025520</name>
</gene>
<dbReference type="Proteomes" id="UP001054821">
    <property type="component" value="Chromosome 4"/>
</dbReference>
<evidence type="ECO:0000259" key="1">
    <source>
        <dbReference type="Pfam" id="PF10536"/>
    </source>
</evidence>